<dbReference type="EMBL" id="GBXM01056720">
    <property type="protein sequence ID" value="JAH51857.1"/>
    <property type="molecule type" value="Transcribed_RNA"/>
</dbReference>
<sequence>MQVSVFSCLIIT</sequence>
<accession>A0A0E9TEJ2</accession>
<reference evidence="1" key="2">
    <citation type="journal article" date="2015" name="Fish Shellfish Immunol.">
        <title>Early steps in the European eel (Anguilla anguilla)-Vibrio vulnificus interaction in the gills: Role of the RtxA13 toxin.</title>
        <authorList>
            <person name="Callol A."/>
            <person name="Pajuelo D."/>
            <person name="Ebbesson L."/>
            <person name="Teles M."/>
            <person name="MacKenzie S."/>
            <person name="Amaro C."/>
        </authorList>
    </citation>
    <scope>NUCLEOTIDE SEQUENCE</scope>
</reference>
<proteinExistence type="predicted"/>
<reference evidence="1" key="1">
    <citation type="submission" date="2014-11" db="EMBL/GenBank/DDBJ databases">
        <authorList>
            <person name="Amaro Gonzalez C."/>
        </authorList>
    </citation>
    <scope>NUCLEOTIDE SEQUENCE</scope>
</reference>
<protein>
    <submittedName>
        <fullName evidence="1">Uncharacterized protein</fullName>
    </submittedName>
</protein>
<evidence type="ECO:0000313" key="1">
    <source>
        <dbReference type="EMBL" id="JAH51857.1"/>
    </source>
</evidence>
<name>A0A0E9TEJ2_ANGAN</name>
<organism evidence="1">
    <name type="scientific">Anguilla anguilla</name>
    <name type="common">European freshwater eel</name>
    <name type="synonym">Muraena anguilla</name>
    <dbReference type="NCBI Taxonomy" id="7936"/>
    <lineage>
        <taxon>Eukaryota</taxon>
        <taxon>Metazoa</taxon>
        <taxon>Chordata</taxon>
        <taxon>Craniata</taxon>
        <taxon>Vertebrata</taxon>
        <taxon>Euteleostomi</taxon>
        <taxon>Actinopterygii</taxon>
        <taxon>Neopterygii</taxon>
        <taxon>Teleostei</taxon>
        <taxon>Anguilliformes</taxon>
        <taxon>Anguillidae</taxon>
        <taxon>Anguilla</taxon>
    </lineage>
</organism>